<evidence type="ECO:0000313" key="5">
    <source>
        <dbReference type="EMBL" id="QHL86732.1"/>
    </source>
</evidence>
<keyword evidence="4" id="KW-0732">Signal</keyword>
<dbReference type="InterPro" id="IPR052063">
    <property type="entry name" value="Polysaccharide_Lyase_1"/>
</dbReference>
<dbReference type="PANTHER" id="PTHR42970:SF1">
    <property type="entry name" value="PECTATE LYASE C-RELATED"/>
    <property type="match status" value="1"/>
</dbReference>
<dbReference type="Gene3D" id="2.160.20.10">
    <property type="entry name" value="Single-stranded right-handed beta-helix, Pectin lyase-like"/>
    <property type="match status" value="1"/>
</dbReference>
<protein>
    <submittedName>
        <fullName evidence="5">Pectate lyase</fullName>
    </submittedName>
</protein>
<name>A0A6P1P0Y3_9BACT</name>
<evidence type="ECO:0000313" key="6">
    <source>
        <dbReference type="Proteomes" id="UP000464214"/>
    </source>
</evidence>
<dbReference type="Proteomes" id="UP000464214">
    <property type="component" value="Chromosome"/>
</dbReference>
<keyword evidence="2" id="KW-0325">Glycoprotein</keyword>
<dbReference type="GO" id="GO:0016829">
    <property type="term" value="F:lyase activity"/>
    <property type="evidence" value="ECO:0007669"/>
    <property type="project" value="UniProtKB-KW"/>
</dbReference>
<organism evidence="5 6">
    <name type="scientific">Nibribacter ruber</name>
    <dbReference type="NCBI Taxonomy" id="2698458"/>
    <lineage>
        <taxon>Bacteria</taxon>
        <taxon>Pseudomonadati</taxon>
        <taxon>Bacteroidota</taxon>
        <taxon>Cytophagia</taxon>
        <taxon>Cytophagales</taxon>
        <taxon>Hymenobacteraceae</taxon>
        <taxon>Nibribacter</taxon>
    </lineage>
</organism>
<evidence type="ECO:0000256" key="2">
    <source>
        <dbReference type="ARBA" id="ARBA00023180"/>
    </source>
</evidence>
<dbReference type="AlphaFoldDB" id="A0A6P1P0Y3"/>
<gene>
    <name evidence="5" type="ORF">GU926_04475</name>
</gene>
<reference evidence="5 6" key="1">
    <citation type="submission" date="2020-01" db="EMBL/GenBank/DDBJ databases">
        <authorList>
            <person name="Kim M."/>
        </authorList>
    </citation>
    <scope>NUCLEOTIDE SEQUENCE [LARGE SCALE GENOMIC DNA]</scope>
    <source>
        <strain evidence="5 6">BT10</strain>
    </source>
</reference>
<keyword evidence="6" id="KW-1185">Reference proteome</keyword>
<accession>A0A6P1P0Y3</accession>
<dbReference type="PROSITE" id="PS51257">
    <property type="entry name" value="PROKAR_LIPOPROTEIN"/>
    <property type="match status" value="1"/>
</dbReference>
<feature type="signal peptide" evidence="4">
    <location>
        <begin position="1"/>
        <end position="26"/>
    </location>
</feature>
<evidence type="ECO:0000256" key="3">
    <source>
        <dbReference type="SAM" id="MobiDB-lite"/>
    </source>
</evidence>
<dbReference type="SUPFAM" id="SSF51126">
    <property type="entry name" value="Pectin lyase-like"/>
    <property type="match status" value="1"/>
</dbReference>
<evidence type="ECO:0000256" key="1">
    <source>
        <dbReference type="ARBA" id="ARBA00022723"/>
    </source>
</evidence>
<proteinExistence type="predicted"/>
<keyword evidence="1" id="KW-0479">Metal-binding</keyword>
<sequence>MKIPHSLTKLSMLGLAFQMVAFSGCAQKTTASGTAASIDLPVENGQALAFPGAEGFGKHTTGGRGGQVVVVTNLNDNGPGSLREAIRKKGQRIIVFAVSGNIELEAPLDINNGDLTIAGQSAPGDGICLKNYPVSIKANNLIVRYMRFRLGDKAAQQADAFGANKGNSNIIIDHCSMSWATDESASFYRNRNFTLQWSIISESLNASVHAKGDHGYGGIWGGSGASFHHNLLASHNSRLPRFSGSSTTPNPADELVDFTNNVIYNWGHNNTYGGEKGHYNMVNNYYKAGPATLASKKDRIVNPSQPYGQFYVAGNHVEGFPAISKDNWAGGVQADHPDSAKVTKAFAVTSIKIQEPLAAFEAVLAGAGASYKRDAVDARLVQEVKNGNSANGKQKNGIIDTPQEAGGYPALKTAPAPEDKDKDGMPDAWEVQHQLNPASATDAAAFTLHKQYSNIEVYLNNLVK</sequence>
<evidence type="ECO:0000256" key="4">
    <source>
        <dbReference type="SAM" id="SignalP"/>
    </source>
</evidence>
<keyword evidence="5" id="KW-0456">Lyase</keyword>
<dbReference type="RefSeq" id="WP_160689412.1">
    <property type="nucleotide sequence ID" value="NZ_CP047897.1"/>
</dbReference>
<dbReference type="PANTHER" id="PTHR42970">
    <property type="entry name" value="PECTATE LYASE C-RELATED"/>
    <property type="match status" value="1"/>
</dbReference>
<feature type="chain" id="PRO_5026740349" evidence="4">
    <location>
        <begin position="27"/>
        <end position="464"/>
    </location>
</feature>
<feature type="region of interest" description="Disordered" evidence="3">
    <location>
        <begin position="387"/>
        <end position="425"/>
    </location>
</feature>
<dbReference type="KEGG" id="nib:GU926_04475"/>
<dbReference type="InterPro" id="IPR012334">
    <property type="entry name" value="Pectin_lyas_fold"/>
</dbReference>
<dbReference type="GO" id="GO:0046872">
    <property type="term" value="F:metal ion binding"/>
    <property type="evidence" value="ECO:0007669"/>
    <property type="project" value="UniProtKB-KW"/>
</dbReference>
<dbReference type="EMBL" id="CP047897">
    <property type="protein sequence ID" value="QHL86732.1"/>
    <property type="molecule type" value="Genomic_DNA"/>
</dbReference>
<dbReference type="InterPro" id="IPR011050">
    <property type="entry name" value="Pectin_lyase_fold/virulence"/>
</dbReference>